<accession>A0A6I6K2S7</accession>
<dbReference type="Proteomes" id="UP000428260">
    <property type="component" value="Chromosome"/>
</dbReference>
<evidence type="ECO:0008006" key="3">
    <source>
        <dbReference type="Google" id="ProtNLM"/>
    </source>
</evidence>
<dbReference type="AlphaFoldDB" id="A0A6I6K2S7"/>
<dbReference type="RefSeq" id="WP_158868972.1">
    <property type="nucleotide sequence ID" value="NZ_CP046401.1"/>
</dbReference>
<evidence type="ECO:0000313" key="2">
    <source>
        <dbReference type="Proteomes" id="UP000428260"/>
    </source>
</evidence>
<name>A0A6I6K2S7_9BACT</name>
<organism evidence="1 2">
    <name type="scientific">Maribellus comscasis</name>
    <dbReference type="NCBI Taxonomy" id="2681766"/>
    <lineage>
        <taxon>Bacteria</taxon>
        <taxon>Pseudomonadati</taxon>
        <taxon>Bacteroidota</taxon>
        <taxon>Bacteroidia</taxon>
        <taxon>Marinilabiliales</taxon>
        <taxon>Prolixibacteraceae</taxon>
        <taxon>Maribellus</taxon>
    </lineage>
</organism>
<keyword evidence="2" id="KW-1185">Reference proteome</keyword>
<evidence type="ECO:0000313" key="1">
    <source>
        <dbReference type="EMBL" id="QGY45833.1"/>
    </source>
</evidence>
<dbReference type="KEGG" id="mcos:GM418_19785"/>
<sequence length="67" mass="7292">MFLKILILSVILVAFTMLALGVKLLFNREATFTEHACAMEDGELNKIGGCAGCEIKELANCDEDGKK</sequence>
<proteinExistence type="predicted"/>
<gene>
    <name evidence="1" type="ORF">GM418_19785</name>
</gene>
<reference evidence="1 2" key="1">
    <citation type="submission" date="2019-11" db="EMBL/GenBank/DDBJ databases">
        <authorList>
            <person name="Zheng R.K."/>
            <person name="Sun C.M."/>
        </authorList>
    </citation>
    <scope>NUCLEOTIDE SEQUENCE [LARGE SCALE GENOMIC DNA]</scope>
    <source>
        <strain evidence="1 2">WC007</strain>
    </source>
</reference>
<protein>
    <recommendedName>
        <fullName evidence="3">Membrane or secreted protein</fullName>
    </recommendedName>
</protein>
<dbReference type="EMBL" id="CP046401">
    <property type="protein sequence ID" value="QGY45833.1"/>
    <property type="molecule type" value="Genomic_DNA"/>
</dbReference>